<protein>
    <submittedName>
        <fullName evidence="2">Uncharacterized protein</fullName>
    </submittedName>
</protein>
<reference evidence="2 3" key="1">
    <citation type="submission" date="2020-07" db="EMBL/GenBank/DDBJ databases">
        <title>Thermoactinomyces phylogeny.</title>
        <authorList>
            <person name="Dunlap C."/>
        </authorList>
    </citation>
    <scope>NUCLEOTIDE SEQUENCE [LARGE SCALE GENOMIC DNA]</scope>
    <source>
        <strain evidence="2 3">AMNI-1</strain>
    </source>
</reference>
<dbReference type="Proteomes" id="UP000538292">
    <property type="component" value="Unassembled WGS sequence"/>
</dbReference>
<accession>A0A7W1XR45</accession>
<keyword evidence="1" id="KW-0812">Transmembrane</keyword>
<keyword evidence="1" id="KW-0472">Membrane</keyword>
<organism evidence="2 3">
    <name type="scientific">Thermoactinomyces mirandus</name>
    <dbReference type="NCBI Taxonomy" id="2756294"/>
    <lineage>
        <taxon>Bacteria</taxon>
        <taxon>Bacillati</taxon>
        <taxon>Bacillota</taxon>
        <taxon>Bacilli</taxon>
        <taxon>Bacillales</taxon>
        <taxon>Thermoactinomycetaceae</taxon>
        <taxon>Thermoactinomyces</taxon>
    </lineage>
</organism>
<dbReference type="AlphaFoldDB" id="A0A7W1XR45"/>
<name>A0A7W1XR45_9BACL</name>
<dbReference type="RefSeq" id="WP_181738383.1">
    <property type="nucleotide sequence ID" value="NZ_JACEOL010000014.1"/>
</dbReference>
<gene>
    <name evidence="2" type="ORF">H2C83_04885</name>
</gene>
<feature type="transmembrane region" description="Helical" evidence="1">
    <location>
        <begin position="20"/>
        <end position="40"/>
    </location>
</feature>
<evidence type="ECO:0000313" key="3">
    <source>
        <dbReference type="Proteomes" id="UP000538292"/>
    </source>
</evidence>
<dbReference type="EMBL" id="JACEOL010000014">
    <property type="protein sequence ID" value="MBA4601666.1"/>
    <property type="molecule type" value="Genomic_DNA"/>
</dbReference>
<evidence type="ECO:0000313" key="2">
    <source>
        <dbReference type="EMBL" id="MBA4601666.1"/>
    </source>
</evidence>
<keyword evidence="1" id="KW-1133">Transmembrane helix</keyword>
<proteinExistence type="predicted"/>
<comment type="caution">
    <text evidence="2">The sequence shown here is derived from an EMBL/GenBank/DDBJ whole genome shotgun (WGS) entry which is preliminary data.</text>
</comment>
<evidence type="ECO:0000256" key="1">
    <source>
        <dbReference type="SAM" id="Phobius"/>
    </source>
</evidence>
<sequence length="54" mass="6054">MKGKVVTGSNYGFGRYGQRWIAIAILVILILFFIGFFAFYSNVGFGGGFDGFFW</sequence>
<keyword evidence="3" id="KW-1185">Reference proteome</keyword>